<dbReference type="InterPro" id="IPR001584">
    <property type="entry name" value="Integrase_cat-core"/>
</dbReference>
<evidence type="ECO:0000256" key="2">
    <source>
        <dbReference type="SAM" id="MobiDB-lite"/>
    </source>
</evidence>
<accession>A0A1C7MCI7</accession>
<protein>
    <submittedName>
        <fullName evidence="5">Transposon Ty3-I Gag-Pol polyprotein</fullName>
    </submittedName>
</protein>
<dbReference type="OMA" id="AATEDIM"/>
<dbReference type="SUPFAM" id="SSF53098">
    <property type="entry name" value="Ribonuclease H-like"/>
    <property type="match status" value="1"/>
</dbReference>
<feature type="compositionally biased region" description="Polar residues" evidence="2">
    <location>
        <begin position="406"/>
        <end position="423"/>
    </location>
</feature>
<dbReference type="EMBL" id="LUGG01000006">
    <property type="protein sequence ID" value="OBZ74076.1"/>
    <property type="molecule type" value="Genomic_DNA"/>
</dbReference>
<dbReference type="Gene3D" id="3.30.70.270">
    <property type="match status" value="2"/>
</dbReference>
<feature type="region of interest" description="Disordered" evidence="2">
    <location>
        <begin position="51"/>
        <end position="71"/>
    </location>
</feature>
<comment type="caution">
    <text evidence="5">The sequence shown here is derived from an EMBL/GenBank/DDBJ whole genome shotgun (WGS) entry which is preliminary data.</text>
</comment>
<name>A0A1C7MCI7_GRIFR</name>
<dbReference type="Pfam" id="PF17921">
    <property type="entry name" value="Integrase_H2C2"/>
    <property type="match status" value="1"/>
</dbReference>
<reference evidence="5 6" key="1">
    <citation type="submission" date="2016-03" db="EMBL/GenBank/DDBJ databases">
        <title>Whole genome sequencing of Grifola frondosa 9006-11.</title>
        <authorList>
            <person name="Min B."/>
            <person name="Park H."/>
            <person name="Kim J.-G."/>
            <person name="Cho H."/>
            <person name="Oh Y.-L."/>
            <person name="Kong W.-S."/>
            <person name="Choi I.-G."/>
        </authorList>
    </citation>
    <scope>NUCLEOTIDE SEQUENCE [LARGE SCALE GENOMIC DNA]</scope>
    <source>
        <strain evidence="5 6">9006-11</strain>
    </source>
</reference>
<dbReference type="PANTHER" id="PTHR37984">
    <property type="entry name" value="PROTEIN CBG26694"/>
    <property type="match status" value="1"/>
</dbReference>
<evidence type="ECO:0000259" key="3">
    <source>
        <dbReference type="PROSITE" id="PS50878"/>
    </source>
</evidence>
<evidence type="ECO:0000313" key="6">
    <source>
        <dbReference type="Proteomes" id="UP000092993"/>
    </source>
</evidence>
<dbReference type="AlphaFoldDB" id="A0A1C7MCI7"/>
<dbReference type="Gene3D" id="1.10.340.70">
    <property type="match status" value="1"/>
</dbReference>
<dbReference type="FunFam" id="3.30.70.270:FF:000063">
    <property type="entry name" value="Zinc knuckle domaincontaining protein"/>
    <property type="match status" value="1"/>
</dbReference>
<organism evidence="5 6">
    <name type="scientific">Grifola frondosa</name>
    <name type="common">Maitake</name>
    <name type="synonym">Polyporus frondosus</name>
    <dbReference type="NCBI Taxonomy" id="5627"/>
    <lineage>
        <taxon>Eukaryota</taxon>
        <taxon>Fungi</taxon>
        <taxon>Dikarya</taxon>
        <taxon>Basidiomycota</taxon>
        <taxon>Agaricomycotina</taxon>
        <taxon>Agaricomycetes</taxon>
        <taxon>Polyporales</taxon>
        <taxon>Grifolaceae</taxon>
        <taxon>Grifola</taxon>
    </lineage>
</organism>
<dbReference type="InterPro" id="IPR043502">
    <property type="entry name" value="DNA/RNA_pol_sf"/>
</dbReference>
<keyword evidence="6" id="KW-1185">Reference proteome</keyword>
<dbReference type="GO" id="GO:0005634">
    <property type="term" value="C:nucleus"/>
    <property type="evidence" value="ECO:0007669"/>
    <property type="project" value="UniProtKB-ARBA"/>
</dbReference>
<dbReference type="InterPro" id="IPR012337">
    <property type="entry name" value="RNaseH-like_sf"/>
</dbReference>
<dbReference type="InterPro" id="IPR000477">
    <property type="entry name" value="RT_dom"/>
</dbReference>
<dbReference type="Pfam" id="PF00078">
    <property type="entry name" value="RVT_1"/>
    <property type="match status" value="1"/>
</dbReference>
<dbReference type="SUPFAM" id="SSF56672">
    <property type="entry name" value="DNA/RNA polymerases"/>
    <property type="match status" value="1"/>
</dbReference>
<dbReference type="Gene3D" id="3.30.420.10">
    <property type="entry name" value="Ribonuclease H-like superfamily/Ribonuclease H"/>
    <property type="match status" value="1"/>
</dbReference>
<evidence type="ECO:0000256" key="1">
    <source>
        <dbReference type="ARBA" id="ARBA00022884"/>
    </source>
</evidence>
<dbReference type="GO" id="GO:0003723">
    <property type="term" value="F:RNA binding"/>
    <property type="evidence" value="ECO:0007669"/>
    <property type="project" value="UniProtKB-KW"/>
</dbReference>
<dbReference type="PROSITE" id="PS50878">
    <property type="entry name" value="RT_POL"/>
    <property type="match status" value="1"/>
</dbReference>
<feature type="compositionally biased region" description="Basic and acidic residues" evidence="2">
    <location>
        <begin position="51"/>
        <end position="60"/>
    </location>
</feature>
<dbReference type="Proteomes" id="UP000092993">
    <property type="component" value="Unassembled WGS sequence"/>
</dbReference>
<dbReference type="CDD" id="cd01647">
    <property type="entry name" value="RT_LTR"/>
    <property type="match status" value="1"/>
</dbReference>
<dbReference type="InterPro" id="IPR036397">
    <property type="entry name" value="RNaseH_sf"/>
</dbReference>
<dbReference type="OrthoDB" id="3158924at2759"/>
<dbReference type="InterPro" id="IPR041588">
    <property type="entry name" value="Integrase_H2C2"/>
</dbReference>
<dbReference type="PANTHER" id="PTHR37984:SF5">
    <property type="entry name" value="PROTEIN NYNRIN-LIKE"/>
    <property type="match status" value="1"/>
</dbReference>
<evidence type="ECO:0000313" key="5">
    <source>
        <dbReference type="EMBL" id="OBZ74076.1"/>
    </source>
</evidence>
<feature type="region of interest" description="Disordered" evidence="2">
    <location>
        <begin position="1"/>
        <end position="24"/>
    </location>
</feature>
<sequence>MPSITEKAVPLMHSSTGPRRDRFGELDPLGLNDTMMKVFVDHLKDEEIRQTLRKDPEELNARPTDPPTEEEMERLSTLRAKWLEESATALPGVNHRIPLIDLDKQYGTTFLDARMLKSLSYSRNSKYHKPLRTMCSQKNGKLRTVVDARKRNDNTVKDVTPFPDQDQIRMDVARTKYRSKIDLSDAYEQIRIIAKDVWKTAFATPYGTYLSNVMQQGDCNAPATFQSLMTHIFRDYIGQFVHVYLDDIFVFSDSIEEHETHLCLVFDKLRAAKLYLSQTKCDLYSKSMDCLGHLIDDRGLHANADKMGRIRNWQTPRSYKEVQRFLGLVNYLAHFMPDVTAYTSPLSDMVHNNRLFVWRPLHDKCFEMIKALACRAPILKPIDPSNPKPIWLSMGKGLTGKPADQQDFSPRNSPVPNAHQNVRTRGIGNPRRPSQMGRQTAGPEDPDTTDHQALQYFENTMNLSNRQIRWNEYLSHFQYNITYVEGTKNKVADCLSHYYENDNADDYTPIQDIANADRPASSQLQEARELEAAKMAAAVHEAWATNITSDDNPTLGESLANGPPLRPRMEKSMDFDKVVKAGYSNDPLFQKVLESPAQFTTFVMRDGLIYTKSHQDDEVLCIPHIEYERRQLPEFIIDQGHIAIGHFGPQKMSEYIRHWFWWPKIGRDVERFCATCGTCQTAKPHNHPMSGLLHTLPIPRFPWNSVAMDFVGPFPKSQGYDYLWVVMCRLMSMVHLVPVNTTSTALDIAERYLREIVQLHGLPESIVSDHDSKFTSKFWRKLHRLMGTKAAHVNFFPPAD</sequence>
<feature type="domain" description="Integrase catalytic" evidence="4">
    <location>
        <begin position="698"/>
        <end position="800"/>
    </location>
</feature>
<proteinExistence type="predicted"/>
<feature type="region of interest" description="Disordered" evidence="2">
    <location>
        <begin position="400"/>
        <end position="450"/>
    </location>
</feature>
<feature type="domain" description="Reverse transcriptase" evidence="3">
    <location>
        <begin position="115"/>
        <end position="330"/>
    </location>
</feature>
<dbReference type="InterPro" id="IPR050951">
    <property type="entry name" value="Retrovirus_Pol_polyprotein"/>
</dbReference>
<evidence type="ECO:0000259" key="4">
    <source>
        <dbReference type="PROSITE" id="PS50994"/>
    </source>
</evidence>
<dbReference type="GO" id="GO:0015074">
    <property type="term" value="P:DNA integration"/>
    <property type="evidence" value="ECO:0007669"/>
    <property type="project" value="InterPro"/>
</dbReference>
<gene>
    <name evidence="5" type="primary">TY3B-I_4</name>
    <name evidence="5" type="ORF">A0H81_06572</name>
</gene>
<dbReference type="PROSITE" id="PS50994">
    <property type="entry name" value="INTEGRASE"/>
    <property type="match status" value="1"/>
</dbReference>
<dbReference type="InterPro" id="IPR043128">
    <property type="entry name" value="Rev_trsase/Diguanyl_cyclase"/>
</dbReference>
<keyword evidence="1" id="KW-0694">RNA-binding</keyword>
<dbReference type="STRING" id="5627.A0A1C7MCI7"/>